<dbReference type="InterPro" id="IPR013783">
    <property type="entry name" value="Ig-like_fold"/>
</dbReference>
<feature type="domain" description="Ig-like" evidence="1">
    <location>
        <begin position="30"/>
        <end position="136"/>
    </location>
</feature>
<gene>
    <name evidence="2" type="ORF">OTU49_001654</name>
</gene>
<dbReference type="Pfam" id="PF00047">
    <property type="entry name" value="ig"/>
    <property type="match status" value="1"/>
</dbReference>
<dbReference type="InterPro" id="IPR007110">
    <property type="entry name" value="Ig-like_dom"/>
</dbReference>
<dbReference type="Gene3D" id="2.60.40.10">
    <property type="entry name" value="Immunoglobulins"/>
    <property type="match status" value="2"/>
</dbReference>
<evidence type="ECO:0000313" key="3">
    <source>
        <dbReference type="Proteomes" id="UP001445076"/>
    </source>
</evidence>
<dbReference type="GO" id="GO:0050808">
    <property type="term" value="P:synapse organization"/>
    <property type="evidence" value="ECO:0007669"/>
    <property type="project" value="TreeGrafter"/>
</dbReference>
<dbReference type="InterPro" id="IPR003599">
    <property type="entry name" value="Ig_sub"/>
</dbReference>
<comment type="caution">
    <text evidence="2">The sequence shown here is derived from an EMBL/GenBank/DDBJ whole genome shotgun (WGS) entry which is preliminary data.</text>
</comment>
<dbReference type="AlphaFoldDB" id="A0AAW0XU60"/>
<evidence type="ECO:0000313" key="2">
    <source>
        <dbReference type="EMBL" id="KAK8742746.1"/>
    </source>
</evidence>
<protein>
    <recommendedName>
        <fullName evidence="1">Ig-like domain-containing protein</fullName>
    </recommendedName>
</protein>
<dbReference type="SMART" id="SM00408">
    <property type="entry name" value="IGc2"/>
    <property type="match status" value="1"/>
</dbReference>
<reference evidence="2 3" key="1">
    <citation type="journal article" date="2024" name="BMC Genomics">
        <title>Genome assembly of redclaw crayfish (Cherax quadricarinatus) provides insights into its immune adaptation and hypoxia tolerance.</title>
        <authorList>
            <person name="Liu Z."/>
            <person name="Zheng J."/>
            <person name="Li H."/>
            <person name="Fang K."/>
            <person name="Wang S."/>
            <person name="He J."/>
            <person name="Zhou D."/>
            <person name="Weng S."/>
            <person name="Chi M."/>
            <person name="Gu Z."/>
            <person name="He J."/>
            <person name="Li F."/>
            <person name="Wang M."/>
        </authorList>
    </citation>
    <scope>NUCLEOTIDE SEQUENCE [LARGE SCALE GENOMIC DNA]</scope>
    <source>
        <strain evidence="2">ZL_2023a</strain>
    </source>
</reference>
<dbReference type="PROSITE" id="PS50835">
    <property type="entry name" value="IG_LIKE"/>
    <property type="match status" value="1"/>
</dbReference>
<dbReference type="GO" id="GO:0032589">
    <property type="term" value="C:neuron projection membrane"/>
    <property type="evidence" value="ECO:0007669"/>
    <property type="project" value="TreeGrafter"/>
</dbReference>
<name>A0AAW0XU60_CHEQU</name>
<feature type="non-terminal residue" evidence="2">
    <location>
        <position position="174"/>
    </location>
</feature>
<dbReference type="InterPro" id="IPR036179">
    <property type="entry name" value="Ig-like_dom_sf"/>
</dbReference>
<sequence length="174" mass="18680">TGAVWAWDLVIEETTVEDAGVYECQVNTRPKISHPVTLNVHLGGAVIPGPAEVYVEAGSRLLLTCWVQAPPKPPGPITWLHNYAPVHAEGPRGGVSIHVAQEGARASARLLLTSVTPLDAGNYSCQPEGLDAAHVSVFVLHDEEPRAMHDDRGSSPSRHDLSVLMLGLLLTHRL</sequence>
<dbReference type="PANTHER" id="PTHR23279:SF41">
    <property type="entry name" value="DEFECTIVE PROBOSCIS EXTENSION RESPONSE 4-RELATED"/>
    <property type="match status" value="1"/>
</dbReference>
<dbReference type="InterPro" id="IPR037448">
    <property type="entry name" value="Zig-8"/>
</dbReference>
<dbReference type="InterPro" id="IPR013151">
    <property type="entry name" value="Immunoglobulin_dom"/>
</dbReference>
<dbReference type="EMBL" id="JARKIK010000027">
    <property type="protein sequence ID" value="KAK8742746.1"/>
    <property type="molecule type" value="Genomic_DNA"/>
</dbReference>
<organism evidence="2 3">
    <name type="scientific">Cherax quadricarinatus</name>
    <name type="common">Australian red claw crayfish</name>
    <dbReference type="NCBI Taxonomy" id="27406"/>
    <lineage>
        <taxon>Eukaryota</taxon>
        <taxon>Metazoa</taxon>
        <taxon>Ecdysozoa</taxon>
        <taxon>Arthropoda</taxon>
        <taxon>Crustacea</taxon>
        <taxon>Multicrustacea</taxon>
        <taxon>Malacostraca</taxon>
        <taxon>Eumalacostraca</taxon>
        <taxon>Eucarida</taxon>
        <taxon>Decapoda</taxon>
        <taxon>Pleocyemata</taxon>
        <taxon>Astacidea</taxon>
        <taxon>Parastacoidea</taxon>
        <taxon>Parastacidae</taxon>
        <taxon>Cherax</taxon>
    </lineage>
</organism>
<dbReference type="SMART" id="SM00409">
    <property type="entry name" value="IG"/>
    <property type="match status" value="1"/>
</dbReference>
<dbReference type="Proteomes" id="UP001445076">
    <property type="component" value="Unassembled WGS sequence"/>
</dbReference>
<feature type="non-terminal residue" evidence="2">
    <location>
        <position position="1"/>
    </location>
</feature>
<dbReference type="SUPFAM" id="SSF48726">
    <property type="entry name" value="Immunoglobulin"/>
    <property type="match status" value="2"/>
</dbReference>
<accession>A0AAW0XU60</accession>
<dbReference type="PANTHER" id="PTHR23279">
    <property type="entry name" value="DEFECTIVE PROBOSCIS EXTENSION RESPONSE DPR -RELATED"/>
    <property type="match status" value="1"/>
</dbReference>
<proteinExistence type="predicted"/>
<keyword evidence="3" id="KW-1185">Reference proteome</keyword>
<evidence type="ECO:0000259" key="1">
    <source>
        <dbReference type="PROSITE" id="PS50835"/>
    </source>
</evidence>
<dbReference type="InterPro" id="IPR003598">
    <property type="entry name" value="Ig_sub2"/>
</dbReference>